<gene>
    <name evidence="8" type="ORF">UFOPK1740_00665</name>
</gene>
<dbReference type="HAMAP" id="MF_00038">
    <property type="entry name" value="MraY"/>
    <property type="match status" value="1"/>
</dbReference>
<dbReference type="NCBIfam" id="TIGR00445">
    <property type="entry name" value="mraY"/>
    <property type="match status" value="1"/>
</dbReference>
<evidence type="ECO:0000256" key="4">
    <source>
        <dbReference type="ARBA" id="ARBA00022692"/>
    </source>
</evidence>
<feature type="transmembrane region" description="Helical" evidence="7">
    <location>
        <begin position="230"/>
        <end position="247"/>
    </location>
</feature>
<keyword evidence="5 7" id="KW-1133">Transmembrane helix</keyword>
<keyword evidence="4 7" id="KW-0812">Transmembrane</keyword>
<evidence type="ECO:0000256" key="6">
    <source>
        <dbReference type="ARBA" id="ARBA00023136"/>
    </source>
</evidence>
<evidence type="ECO:0000256" key="1">
    <source>
        <dbReference type="ARBA" id="ARBA00004141"/>
    </source>
</evidence>
<evidence type="ECO:0000256" key="3">
    <source>
        <dbReference type="ARBA" id="ARBA00022679"/>
    </source>
</evidence>
<feature type="transmembrane region" description="Helical" evidence="7">
    <location>
        <begin position="280"/>
        <end position="302"/>
    </location>
</feature>
<sequence>MRLIIIAGVFSMIFSLFATPLLIKALRKRGRAQAIRVSDGDIKYPEHNSKVGTPSMGGLAILGGTIVGYSMAHLILWRPPTLSALMAIGLMIGLAIVGFADDYLKIYKQNSRGIRARTKLLGQAFVAFIFGYATLNYPDELGRTPGSTALSFVRDTNFVLPTILFVLLVWFLVTAATNAVNLTDGLDGLAAGAAVLTLGSYILIGVFQFNQNCSFERNATCYDVRDPLDLAVFAAAVAGACIGFLWWNTTPAQIFMGDTGSLAIGGAIAALAIMTRTQLLMAFLAGLFVLITVSVILQVSSYKLTGKRVFKMAPLHHHFEMLGWPEIQIVVRFWVIHGALVAGGLALFYASWVRA</sequence>
<comment type="similarity">
    <text evidence="2">Belongs to the glycosyltransferase 4 family. MraY subfamily.</text>
</comment>
<dbReference type="GO" id="GO:0005886">
    <property type="term" value="C:plasma membrane"/>
    <property type="evidence" value="ECO:0007669"/>
    <property type="project" value="TreeGrafter"/>
</dbReference>
<feature type="transmembrane region" description="Helical" evidence="7">
    <location>
        <begin position="158"/>
        <end position="177"/>
    </location>
</feature>
<feature type="transmembrane region" description="Helical" evidence="7">
    <location>
        <begin position="56"/>
        <end position="76"/>
    </location>
</feature>
<evidence type="ECO:0000313" key="8">
    <source>
        <dbReference type="EMBL" id="CAB4577545.1"/>
    </source>
</evidence>
<feature type="transmembrane region" description="Helical" evidence="7">
    <location>
        <begin position="82"/>
        <end position="100"/>
    </location>
</feature>
<dbReference type="GO" id="GO:0044038">
    <property type="term" value="P:cell wall macromolecule biosynthetic process"/>
    <property type="evidence" value="ECO:0007669"/>
    <property type="project" value="TreeGrafter"/>
</dbReference>
<reference evidence="8" key="1">
    <citation type="submission" date="2020-05" db="EMBL/GenBank/DDBJ databases">
        <authorList>
            <person name="Chiriac C."/>
            <person name="Salcher M."/>
            <person name="Ghai R."/>
            <person name="Kavagutti S V."/>
        </authorList>
    </citation>
    <scope>NUCLEOTIDE SEQUENCE</scope>
</reference>
<feature type="transmembrane region" description="Helical" evidence="7">
    <location>
        <begin position="6"/>
        <end position="26"/>
    </location>
</feature>
<name>A0A6J6EQ96_9ZZZZ</name>
<evidence type="ECO:0000256" key="2">
    <source>
        <dbReference type="ARBA" id="ARBA00005583"/>
    </source>
</evidence>
<comment type="subcellular location">
    <subcellularLocation>
        <location evidence="1">Membrane</location>
        <topology evidence="1">Multi-pass membrane protein</topology>
    </subcellularLocation>
</comment>
<dbReference type="InterPro" id="IPR018480">
    <property type="entry name" value="PNAcMuramoyl-5peptid_Trfase_CS"/>
</dbReference>
<feature type="transmembrane region" description="Helical" evidence="7">
    <location>
        <begin position="254"/>
        <end position="274"/>
    </location>
</feature>
<dbReference type="Pfam" id="PF00953">
    <property type="entry name" value="Glycos_transf_4"/>
    <property type="match status" value="1"/>
</dbReference>
<dbReference type="PROSITE" id="PS01347">
    <property type="entry name" value="MRAY_1"/>
    <property type="match status" value="1"/>
</dbReference>
<proteinExistence type="inferred from homology"/>
<dbReference type="CDD" id="cd06852">
    <property type="entry name" value="GT_MraY"/>
    <property type="match status" value="1"/>
</dbReference>
<accession>A0A6J6EQ96</accession>
<keyword evidence="3" id="KW-0808">Transferase</keyword>
<dbReference type="InterPro" id="IPR000715">
    <property type="entry name" value="Glycosyl_transferase_4"/>
</dbReference>
<dbReference type="GO" id="GO:0071555">
    <property type="term" value="P:cell wall organization"/>
    <property type="evidence" value="ECO:0007669"/>
    <property type="project" value="TreeGrafter"/>
</dbReference>
<dbReference type="PANTHER" id="PTHR22926">
    <property type="entry name" value="PHOSPHO-N-ACETYLMURAMOYL-PENTAPEPTIDE-TRANSFERASE"/>
    <property type="match status" value="1"/>
</dbReference>
<keyword evidence="6 7" id="KW-0472">Membrane</keyword>
<dbReference type="EMBL" id="CAEZTU010000022">
    <property type="protein sequence ID" value="CAB4577545.1"/>
    <property type="molecule type" value="Genomic_DNA"/>
</dbReference>
<evidence type="ECO:0000256" key="5">
    <source>
        <dbReference type="ARBA" id="ARBA00022989"/>
    </source>
</evidence>
<dbReference type="GO" id="GO:0008963">
    <property type="term" value="F:phospho-N-acetylmuramoyl-pentapeptide-transferase activity"/>
    <property type="evidence" value="ECO:0007669"/>
    <property type="project" value="InterPro"/>
</dbReference>
<feature type="transmembrane region" description="Helical" evidence="7">
    <location>
        <begin position="329"/>
        <end position="352"/>
    </location>
</feature>
<evidence type="ECO:0000256" key="7">
    <source>
        <dbReference type="SAM" id="Phobius"/>
    </source>
</evidence>
<dbReference type="PROSITE" id="PS01348">
    <property type="entry name" value="MRAY_2"/>
    <property type="match status" value="1"/>
</dbReference>
<organism evidence="8">
    <name type="scientific">freshwater metagenome</name>
    <dbReference type="NCBI Taxonomy" id="449393"/>
    <lineage>
        <taxon>unclassified sequences</taxon>
        <taxon>metagenomes</taxon>
        <taxon>ecological metagenomes</taxon>
    </lineage>
</organism>
<dbReference type="PANTHER" id="PTHR22926:SF5">
    <property type="entry name" value="PHOSPHO-N-ACETYLMURAMOYL-PENTAPEPTIDE-TRANSFERASE HOMOLOG"/>
    <property type="match status" value="1"/>
</dbReference>
<dbReference type="Pfam" id="PF10555">
    <property type="entry name" value="MraY_sig1"/>
    <property type="match status" value="1"/>
</dbReference>
<feature type="transmembrane region" description="Helical" evidence="7">
    <location>
        <begin position="189"/>
        <end position="210"/>
    </location>
</feature>
<dbReference type="AlphaFoldDB" id="A0A6J6EQ96"/>
<protein>
    <submittedName>
        <fullName evidence="8">Unannotated protein</fullName>
    </submittedName>
</protein>
<dbReference type="InterPro" id="IPR003524">
    <property type="entry name" value="PNAcMuramoyl-5peptid_Trfase"/>
</dbReference>